<comment type="caution">
    <text evidence="2">The sequence shown here is derived from an EMBL/GenBank/DDBJ whole genome shotgun (WGS) entry which is preliminary data.</text>
</comment>
<evidence type="ECO:0000313" key="2">
    <source>
        <dbReference type="EMBL" id="MDO7883071.1"/>
    </source>
</evidence>
<dbReference type="Proteomes" id="UP001241072">
    <property type="component" value="Unassembled WGS sequence"/>
</dbReference>
<keyword evidence="1" id="KW-1133">Transmembrane helix</keyword>
<dbReference type="RefSeq" id="WP_305003501.1">
    <property type="nucleotide sequence ID" value="NZ_JAUQUB010000003.1"/>
</dbReference>
<evidence type="ECO:0000313" key="3">
    <source>
        <dbReference type="Proteomes" id="UP001241072"/>
    </source>
</evidence>
<accession>A0ABT9BPW6</accession>
<name>A0ABT9BPW6_9MICO</name>
<organism evidence="2 3">
    <name type="scientific">Antiquaquibacter soli</name>
    <dbReference type="NCBI Taxonomy" id="3064523"/>
    <lineage>
        <taxon>Bacteria</taxon>
        <taxon>Bacillati</taxon>
        <taxon>Actinomycetota</taxon>
        <taxon>Actinomycetes</taxon>
        <taxon>Micrococcales</taxon>
        <taxon>Microbacteriaceae</taxon>
        <taxon>Antiquaquibacter</taxon>
    </lineage>
</organism>
<feature type="transmembrane region" description="Helical" evidence="1">
    <location>
        <begin position="178"/>
        <end position="203"/>
    </location>
</feature>
<reference evidence="2 3" key="1">
    <citation type="submission" date="2023-07" db="EMBL/GenBank/DDBJ databases">
        <title>Protaetiibacter sp. nov WY-16 isolated from soil.</title>
        <authorList>
            <person name="Liu B."/>
            <person name="Wan Y."/>
        </authorList>
    </citation>
    <scope>NUCLEOTIDE SEQUENCE [LARGE SCALE GENOMIC DNA]</scope>
    <source>
        <strain evidence="2 3">WY-16</strain>
    </source>
</reference>
<gene>
    <name evidence="2" type="ORF">Q5716_12605</name>
</gene>
<sequence length="217" mass="21722">MKAALITETMKFVRARVSIATTIMLTVGIGLLCSSMLLAASGDDPNLAAKLGALVDPGGWAGYLSTASQITAIAGLLGFGVVLSWLYLREFSEGTVTGLFALPVGRGTTALAKLIVYLLWAAVVSAVLVAALVALGFVFGLPSVPDAAALATQLIVSLLTACLALPAAWAATLGRGALAGIATIVGVVVVAQVAAIGGIGAWFPFSSPGLWATGAPV</sequence>
<feature type="transmembrane region" description="Helical" evidence="1">
    <location>
        <begin position="147"/>
        <end position="171"/>
    </location>
</feature>
<dbReference type="EMBL" id="JAUQUB010000003">
    <property type="protein sequence ID" value="MDO7883071.1"/>
    <property type="molecule type" value="Genomic_DNA"/>
</dbReference>
<proteinExistence type="predicted"/>
<feature type="transmembrane region" description="Helical" evidence="1">
    <location>
        <begin position="20"/>
        <end position="40"/>
    </location>
</feature>
<feature type="transmembrane region" description="Helical" evidence="1">
    <location>
        <begin position="60"/>
        <end position="88"/>
    </location>
</feature>
<protein>
    <submittedName>
        <fullName evidence="2">ABC transporter permease</fullName>
    </submittedName>
</protein>
<evidence type="ECO:0000256" key="1">
    <source>
        <dbReference type="SAM" id="Phobius"/>
    </source>
</evidence>
<keyword evidence="3" id="KW-1185">Reference proteome</keyword>
<dbReference type="Pfam" id="PF12730">
    <property type="entry name" value="ABC2_membrane_4"/>
    <property type="match status" value="1"/>
</dbReference>
<feature type="transmembrane region" description="Helical" evidence="1">
    <location>
        <begin position="114"/>
        <end position="141"/>
    </location>
</feature>
<keyword evidence="1" id="KW-0812">Transmembrane</keyword>
<keyword evidence="1" id="KW-0472">Membrane</keyword>